<dbReference type="RefSeq" id="WP_184312438.1">
    <property type="nucleotide sequence ID" value="NZ_JACHEN010000030.1"/>
</dbReference>
<dbReference type="PANTHER" id="PTHR30027">
    <property type="entry name" value="RIBOSOMAL RNA SMALL SUBUNIT METHYLTRANSFERASE E"/>
    <property type="match status" value="1"/>
</dbReference>
<dbReference type="InterPro" id="IPR046886">
    <property type="entry name" value="RsmE_MTase_dom"/>
</dbReference>
<evidence type="ECO:0000256" key="4">
    <source>
        <dbReference type="ARBA" id="ARBA00013673"/>
    </source>
</evidence>
<keyword evidence="16" id="KW-1185">Reference proteome</keyword>
<evidence type="ECO:0000313" key="16">
    <source>
        <dbReference type="Proteomes" id="UP000579281"/>
    </source>
</evidence>
<evidence type="ECO:0000256" key="1">
    <source>
        <dbReference type="ARBA" id="ARBA00004496"/>
    </source>
</evidence>
<organism evidence="15 16">
    <name type="scientific">Anaerosolibacter carboniphilus</name>
    <dbReference type="NCBI Taxonomy" id="1417629"/>
    <lineage>
        <taxon>Bacteria</taxon>
        <taxon>Bacillati</taxon>
        <taxon>Bacillota</taxon>
        <taxon>Clostridia</taxon>
        <taxon>Peptostreptococcales</taxon>
        <taxon>Thermotaleaceae</taxon>
        <taxon>Anaerosolibacter</taxon>
    </lineage>
</organism>
<dbReference type="InterPro" id="IPR029026">
    <property type="entry name" value="tRNA_m1G_MTases_N"/>
</dbReference>
<evidence type="ECO:0000256" key="2">
    <source>
        <dbReference type="ARBA" id="ARBA00005528"/>
    </source>
</evidence>
<dbReference type="EC" id="2.1.1.193" evidence="3 12"/>
<feature type="domain" description="Ribosomal RNA small subunit methyltransferase E methyltransferase" evidence="13">
    <location>
        <begin position="76"/>
        <end position="243"/>
    </location>
</feature>
<dbReference type="SUPFAM" id="SSF88697">
    <property type="entry name" value="PUA domain-like"/>
    <property type="match status" value="1"/>
</dbReference>
<dbReference type="Pfam" id="PF04452">
    <property type="entry name" value="Methyltrans_RNA"/>
    <property type="match status" value="1"/>
</dbReference>
<comment type="catalytic activity">
    <reaction evidence="11 12">
        <text>uridine(1498) in 16S rRNA + S-adenosyl-L-methionine = N(3)-methyluridine(1498) in 16S rRNA + S-adenosyl-L-homocysteine + H(+)</text>
        <dbReference type="Rhea" id="RHEA:42920"/>
        <dbReference type="Rhea" id="RHEA-COMP:10283"/>
        <dbReference type="Rhea" id="RHEA-COMP:10284"/>
        <dbReference type="ChEBI" id="CHEBI:15378"/>
        <dbReference type="ChEBI" id="CHEBI:57856"/>
        <dbReference type="ChEBI" id="CHEBI:59789"/>
        <dbReference type="ChEBI" id="CHEBI:65315"/>
        <dbReference type="ChEBI" id="CHEBI:74502"/>
        <dbReference type="EC" id="2.1.1.193"/>
    </reaction>
</comment>
<comment type="function">
    <text evidence="10 12">Specifically methylates the N3 position of the uracil ring of uridine 1498 (m3U1498) in 16S rRNA. Acts on the fully assembled 30S ribosomal subunit.</text>
</comment>
<proteinExistence type="inferred from homology"/>
<gene>
    <name evidence="15" type="ORF">HNQ80_004070</name>
</gene>
<sequence length="252" mass="28193">MNRFFVDKQNIVEDMQQIVIDDPDDVKHIQRVLRLEQGDAVEICDGQNMEYIAEISSMDKSVIRLNIVEKWAGSTEPPIEITLFQGIPKATKMDVIIQKCTELGISRIVPVITERTIVQLKDQKSEEKKVERWQKIADEAAKQCKRGIIPRIELPMVFSEAIKDIQDFDLTLIPYEREVSLGLKGVLRQQVGATKIGIYIGPEGGFGEKEIEGAKKAGIVPVTLGPRILRTETAGFTALSILMYELGDLGGI</sequence>
<comment type="similarity">
    <text evidence="2 12">Belongs to the RNA methyltransferase RsmE family.</text>
</comment>
<dbReference type="Pfam" id="PF20260">
    <property type="entry name" value="PUA_4"/>
    <property type="match status" value="1"/>
</dbReference>
<dbReference type="NCBIfam" id="NF008692">
    <property type="entry name" value="PRK11713.1-5"/>
    <property type="match status" value="1"/>
</dbReference>
<dbReference type="PIRSF" id="PIRSF015601">
    <property type="entry name" value="MTase_slr0722"/>
    <property type="match status" value="1"/>
</dbReference>
<evidence type="ECO:0000256" key="8">
    <source>
        <dbReference type="ARBA" id="ARBA00022679"/>
    </source>
</evidence>
<dbReference type="InterPro" id="IPR046887">
    <property type="entry name" value="RsmE_PUA-like"/>
</dbReference>
<evidence type="ECO:0000259" key="14">
    <source>
        <dbReference type="Pfam" id="PF20260"/>
    </source>
</evidence>
<comment type="caution">
    <text evidence="15">The sequence shown here is derived from an EMBL/GenBank/DDBJ whole genome shotgun (WGS) entry which is preliminary data.</text>
</comment>
<accession>A0A841KWC1</accession>
<feature type="domain" description="Ribosomal RNA small subunit methyltransferase E PUA-like" evidence="14">
    <location>
        <begin position="20"/>
        <end position="61"/>
    </location>
</feature>
<keyword evidence="5 12" id="KW-0963">Cytoplasm</keyword>
<evidence type="ECO:0000256" key="5">
    <source>
        <dbReference type="ARBA" id="ARBA00022490"/>
    </source>
</evidence>
<dbReference type="GO" id="GO:0070475">
    <property type="term" value="P:rRNA base methylation"/>
    <property type="evidence" value="ECO:0007669"/>
    <property type="project" value="TreeGrafter"/>
</dbReference>
<keyword evidence="9 12" id="KW-0949">S-adenosyl-L-methionine</keyword>
<evidence type="ECO:0000256" key="9">
    <source>
        <dbReference type="ARBA" id="ARBA00022691"/>
    </source>
</evidence>
<evidence type="ECO:0000259" key="13">
    <source>
        <dbReference type="Pfam" id="PF04452"/>
    </source>
</evidence>
<keyword evidence="6 12" id="KW-0698">rRNA processing</keyword>
<dbReference type="InterPro" id="IPR029028">
    <property type="entry name" value="Alpha/beta_knot_MTases"/>
</dbReference>
<dbReference type="InterPro" id="IPR006700">
    <property type="entry name" value="RsmE"/>
</dbReference>
<evidence type="ECO:0000256" key="3">
    <source>
        <dbReference type="ARBA" id="ARBA00012328"/>
    </source>
</evidence>
<dbReference type="NCBIfam" id="TIGR00046">
    <property type="entry name" value="RsmE family RNA methyltransferase"/>
    <property type="match status" value="1"/>
</dbReference>
<protein>
    <recommendedName>
        <fullName evidence="4 12">Ribosomal RNA small subunit methyltransferase E</fullName>
        <ecNumber evidence="3 12">2.1.1.193</ecNumber>
    </recommendedName>
</protein>
<dbReference type="InterPro" id="IPR015947">
    <property type="entry name" value="PUA-like_sf"/>
</dbReference>
<keyword evidence="7 12" id="KW-0489">Methyltransferase</keyword>
<dbReference type="Proteomes" id="UP000579281">
    <property type="component" value="Unassembled WGS sequence"/>
</dbReference>
<dbReference type="Gene3D" id="3.40.1280.10">
    <property type="match status" value="1"/>
</dbReference>
<comment type="subcellular location">
    <subcellularLocation>
        <location evidence="1 12">Cytoplasm</location>
    </subcellularLocation>
</comment>
<dbReference type="AlphaFoldDB" id="A0A841KWC1"/>
<dbReference type="GO" id="GO:0070042">
    <property type="term" value="F:rRNA (uridine-N3-)-methyltransferase activity"/>
    <property type="evidence" value="ECO:0007669"/>
    <property type="project" value="TreeGrafter"/>
</dbReference>
<dbReference type="PANTHER" id="PTHR30027:SF3">
    <property type="entry name" value="16S RRNA (URACIL(1498)-N(3))-METHYLTRANSFERASE"/>
    <property type="match status" value="1"/>
</dbReference>
<evidence type="ECO:0000256" key="12">
    <source>
        <dbReference type="PIRNR" id="PIRNR015601"/>
    </source>
</evidence>
<dbReference type="GO" id="GO:0005737">
    <property type="term" value="C:cytoplasm"/>
    <property type="evidence" value="ECO:0007669"/>
    <property type="project" value="UniProtKB-SubCell"/>
</dbReference>
<name>A0A841KWC1_9FIRM</name>
<dbReference type="SUPFAM" id="SSF75217">
    <property type="entry name" value="alpha/beta knot"/>
    <property type="match status" value="1"/>
</dbReference>
<dbReference type="EMBL" id="JACHEN010000030">
    <property type="protein sequence ID" value="MBB6217934.1"/>
    <property type="molecule type" value="Genomic_DNA"/>
</dbReference>
<evidence type="ECO:0000256" key="11">
    <source>
        <dbReference type="ARBA" id="ARBA00047944"/>
    </source>
</evidence>
<evidence type="ECO:0000256" key="10">
    <source>
        <dbReference type="ARBA" id="ARBA00025699"/>
    </source>
</evidence>
<dbReference type="CDD" id="cd18084">
    <property type="entry name" value="RsmE-like"/>
    <property type="match status" value="1"/>
</dbReference>
<evidence type="ECO:0000256" key="6">
    <source>
        <dbReference type="ARBA" id="ARBA00022552"/>
    </source>
</evidence>
<keyword evidence="8 12" id="KW-0808">Transferase</keyword>
<evidence type="ECO:0000256" key="7">
    <source>
        <dbReference type="ARBA" id="ARBA00022603"/>
    </source>
</evidence>
<evidence type="ECO:0000313" key="15">
    <source>
        <dbReference type="EMBL" id="MBB6217934.1"/>
    </source>
</evidence>
<reference evidence="15 16" key="1">
    <citation type="submission" date="2020-08" db="EMBL/GenBank/DDBJ databases">
        <title>Genomic Encyclopedia of Type Strains, Phase IV (KMG-IV): sequencing the most valuable type-strain genomes for metagenomic binning, comparative biology and taxonomic classification.</title>
        <authorList>
            <person name="Goeker M."/>
        </authorList>
    </citation>
    <scope>NUCLEOTIDE SEQUENCE [LARGE SCALE GENOMIC DNA]</scope>
    <source>
        <strain evidence="15 16">DSM 103526</strain>
    </source>
</reference>